<accession>A0A6A6MRR1</accession>
<evidence type="ECO:0000256" key="1">
    <source>
        <dbReference type="SAM" id="MobiDB-lite"/>
    </source>
</evidence>
<reference evidence="2 3" key="1">
    <citation type="journal article" date="2020" name="Mol. Plant">
        <title>The Chromosome-Based Rubber Tree Genome Provides New Insights into Spurge Genome Evolution and Rubber Biosynthesis.</title>
        <authorList>
            <person name="Liu J."/>
            <person name="Shi C."/>
            <person name="Shi C.C."/>
            <person name="Li W."/>
            <person name="Zhang Q.J."/>
            <person name="Zhang Y."/>
            <person name="Li K."/>
            <person name="Lu H.F."/>
            <person name="Shi C."/>
            <person name="Zhu S.T."/>
            <person name="Xiao Z.Y."/>
            <person name="Nan H."/>
            <person name="Yue Y."/>
            <person name="Zhu X.G."/>
            <person name="Wu Y."/>
            <person name="Hong X.N."/>
            <person name="Fan G.Y."/>
            <person name="Tong Y."/>
            <person name="Zhang D."/>
            <person name="Mao C.L."/>
            <person name="Liu Y.L."/>
            <person name="Hao S.J."/>
            <person name="Liu W.Q."/>
            <person name="Lv M.Q."/>
            <person name="Zhang H.B."/>
            <person name="Liu Y."/>
            <person name="Hu-Tang G.R."/>
            <person name="Wang J.P."/>
            <person name="Wang J.H."/>
            <person name="Sun Y.H."/>
            <person name="Ni S.B."/>
            <person name="Chen W.B."/>
            <person name="Zhang X.C."/>
            <person name="Jiao Y.N."/>
            <person name="Eichler E.E."/>
            <person name="Li G.H."/>
            <person name="Liu X."/>
            <person name="Gao L.Z."/>
        </authorList>
    </citation>
    <scope>NUCLEOTIDE SEQUENCE [LARGE SCALE GENOMIC DNA]</scope>
    <source>
        <strain evidence="3">cv. GT1</strain>
        <tissue evidence="2">Leaf</tissue>
    </source>
</reference>
<feature type="region of interest" description="Disordered" evidence="1">
    <location>
        <begin position="274"/>
        <end position="300"/>
    </location>
</feature>
<dbReference type="PANTHER" id="PTHR34805">
    <property type="entry name" value="PROTEIN MODIFIER OF SNC1 1"/>
    <property type="match status" value="1"/>
</dbReference>
<dbReference type="GO" id="GO:0040029">
    <property type="term" value="P:epigenetic regulation of gene expression"/>
    <property type="evidence" value="ECO:0007669"/>
    <property type="project" value="TreeGrafter"/>
</dbReference>
<feature type="compositionally biased region" description="Polar residues" evidence="1">
    <location>
        <begin position="51"/>
        <end position="81"/>
    </location>
</feature>
<feature type="compositionally biased region" description="Basic and acidic residues" evidence="1">
    <location>
        <begin position="462"/>
        <end position="499"/>
    </location>
</feature>
<sequence length="558" mass="61319">MEAALSAAVLPSVISKDTTTLDTLVESVKAKSSESKISESILDPSAVRSPTDANDANQSSELRSSLTNEETHIRVNNQWRSQHPRRMPRNPQSNKSAEKNHSGDAVVWAPVRSQHKTEVSDEANQNSLVESVLSTKSDQQVQNNPRNKRAEMERYIPKHVAKELSQQGGSHQAVVPSSNEITSYETAERPESGSLGIESSQTYGTATVMFSAAMESRNGDVGQNKLGKVHGAWRQRGAAESTTSNLSRSFQKSRIINTRNQITVPVLKEQGVTARVKRQPHKGHKGTGYNHNPDEKRTRGDADKMYIQSVVSEIHQIDLSVASKENHSAGERSTSQWQPKSQPISATSQRGSRITSSLNEGSEGGRAIKESTQHGEPLLPQPDKDAAAVRPQSHHGQSLSEKNNLEEAPAVGHQEPKRERKIAAQRGRPGSPVESSSPNMDIRHDKRMSSGFRKNGNQNSRFSRDHESRGDRSGSGKDSKQHNVPAVRERDRHNSHYEYHPVGPHNSGKANNLEVPKDVSHNYSGTGYRERGQGHSRHGAGNFYGRQTGSVQVDAGHD</sequence>
<feature type="compositionally biased region" description="Polar residues" evidence="1">
    <location>
        <begin position="331"/>
        <end position="360"/>
    </location>
</feature>
<dbReference type="Proteomes" id="UP000467840">
    <property type="component" value="Chromosome 15"/>
</dbReference>
<protein>
    <submittedName>
        <fullName evidence="2">Uncharacterized protein</fullName>
    </submittedName>
</protein>
<proteinExistence type="predicted"/>
<evidence type="ECO:0000313" key="3">
    <source>
        <dbReference type="Proteomes" id="UP000467840"/>
    </source>
</evidence>
<evidence type="ECO:0000313" key="2">
    <source>
        <dbReference type="EMBL" id="KAF2315894.1"/>
    </source>
</evidence>
<feature type="region of interest" description="Disordered" evidence="1">
    <location>
        <begin position="322"/>
        <end position="558"/>
    </location>
</feature>
<name>A0A6A6MRR1_HEVBR</name>
<gene>
    <name evidence="2" type="ORF">GH714_040689</name>
</gene>
<dbReference type="PANTHER" id="PTHR34805:SF1">
    <property type="entry name" value="PROTEIN MODIFIER OF SNC1 1"/>
    <property type="match status" value="1"/>
</dbReference>
<feature type="compositionally biased region" description="Basic and acidic residues" evidence="1">
    <location>
        <begin position="28"/>
        <end position="37"/>
    </location>
</feature>
<feature type="region of interest" description="Disordered" evidence="1">
    <location>
        <begin position="165"/>
        <end position="198"/>
    </location>
</feature>
<comment type="caution">
    <text evidence="2">The sequence shown here is derived from an EMBL/GenBank/DDBJ whole genome shotgun (WGS) entry which is preliminary data.</text>
</comment>
<keyword evidence="3" id="KW-1185">Reference proteome</keyword>
<dbReference type="EMBL" id="JAAGAX010000005">
    <property type="protein sequence ID" value="KAF2315894.1"/>
    <property type="molecule type" value="Genomic_DNA"/>
</dbReference>
<feature type="compositionally biased region" description="Basic residues" evidence="1">
    <location>
        <begin position="275"/>
        <end position="285"/>
    </location>
</feature>
<dbReference type="AlphaFoldDB" id="A0A6A6MRR1"/>
<feature type="region of interest" description="Disordered" evidence="1">
    <location>
        <begin position="28"/>
        <end position="104"/>
    </location>
</feature>
<dbReference type="InterPro" id="IPR038808">
    <property type="entry name" value="MOS1-like"/>
</dbReference>
<feature type="compositionally biased region" description="Polar residues" evidence="1">
    <location>
        <begin position="165"/>
        <end position="185"/>
    </location>
</feature>
<organism evidence="2 3">
    <name type="scientific">Hevea brasiliensis</name>
    <name type="common">Para rubber tree</name>
    <name type="synonym">Siphonia brasiliensis</name>
    <dbReference type="NCBI Taxonomy" id="3981"/>
    <lineage>
        <taxon>Eukaryota</taxon>
        <taxon>Viridiplantae</taxon>
        <taxon>Streptophyta</taxon>
        <taxon>Embryophyta</taxon>
        <taxon>Tracheophyta</taxon>
        <taxon>Spermatophyta</taxon>
        <taxon>Magnoliopsida</taxon>
        <taxon>eudicotyledons</taxon>
        <taxon>Gunneridae</taxon>
        <taxon>Pentapetalae</taxon>
        <taxon>rosids</taxon>
        <taxon>fabids</taxon>
        <taxon>Malpighiales</taxon>
        <taxon>Euphorbiaceae</taxon>
        <taxon>Crotonoideae</taxon>
        <taxon>Micrandreae</taxon>
        <taxon>Hevea</taxon>
    </lineage>
</organism>